<dbReference type="Pfam" id="PF13636">
    <property type="entry name" value="Methyltranf_PUA"/>
    <property type="match status" value="1"/>
</dbReference>
<keyword evidence="5 6" id="KW-0694">RNA-binding</keyword>
<dbReference type="EMBL" id="RAZM01000012">
    <property type="protein sequence ID" value="RLT80922.1"/>
    <property type="molecule type" value="Genomic_DNA"/>
</dbReference>
<evidence type="ECO:0000313" key="10">
    <source>
        <dbReference type="Proteomes" id="UP000267159"/>
    </source>
</evidence>
<protein>
    <submittedName>
        <fullName evidence="9">rRNA cytosine-C5-methyltransferase</fullName>
    </submittedName>
</protein>
<dbReference type="PRINTS" id="PR02008">
    <property type="entry name" value="RCMTFAMILY"/>
</dbReference>
<keyword evidence="4 6" id="KW-0949">S-adenosyl-L-methionine</keyword>
<dbReference type="RefSeq" id="WP_121765349.1">
    <property type="nucleotide sequence ID" value="NZ_CAMRBV010000007.1"/>
</dbReference>
<evidence type="ECO:0000256" key="2">
    <source>
        <dbReference type="ARBA" id="ARBA00022603"/>
    </source>
</evidence>
<comment type="similarity">
    <text evidence="6">Belongs to the class I-like SAM-binding methyltransferase superfamily. RsmB/NOP family.</text>
</comment>
<gene>
    <name evidence="9" type="ORF">D7Y07_05930</name>
</gene>
<sequence>MDLPASFTVYTRSLLGDEEYDKLAVAIQQEPPVSIRLNKLRVDSPLLPVPWASDGFYLDERLTFTFDPLFHAGGYYVQEASSMFVEQVLRQYVTEPVVMLDLCAAPGGKSTHARSVLPEGSLLVANEVIRNRSQVLAENLTKWGHPDVVVTNNAPADFSSLLSFFDVILTDVPCSGEGMFRKDPVAVEEWSPENVEICWQRQRRIIADIWPSLKPGGILIYSTCTYNTKEDEENVHWIQQEFGAEPLALEIREDWNITGNLLYKGSDDSKAVGNSEQKAPVYHFFPHKTKGEGFFLAVLRKPETEEDTMPAFSSSKSKAAKRKDKKGGATPSLVSKEHLNIAKNWLNEEKLPGYIVSVEGTKIQVFPQQYVDELAAMKQSLKIVSAGVGIGEVKGKDLIPGHALAMSSVLLRQGVFATEDITYEQAIAYLRKEAIALPATAPRGYILLTYRNIPLGFVKNIGKRANNLYPQEWRIRSGYLPDEIKTL</sequence>
<keyword evidence="1" id="KW-0963">Cytoplasm</keyword>
<dbReference type="GO" id="GO:0008173">
    <property type="term" value="F:RNA methyltransferase activity"/>
    <property type="evidence" value="ECO:0007669"/>
    <property type="project" value="InterPro"/>
</dbReference>
<feature type="binding site" evidence="6">
    <location>
        <position position="171"/>
    </location>
    <ligand>
        <name>S-adenosyl-L-methionine</name>
        <dbReference type="ChEBI" id="CHEBI:59789"/>
    </ligand>
</feature>
<dbReference type="InterPro" id="IPR023267">
    <property type="entry name" value="RCMT"/>
</dbReference>
<evidence type="ECO:0000256" key="6">
    <source>
        <dbReference type="PROSITE-ProRule" id="PRU01023"/>
    </source>
</evidence>
<evidence type="ECO:0000256" key="5">
    <source>
        <dbReference type="ARBA" id="ARBA00022884"/>
    </source>
</evidence>
<evidence type="ECO:0000256" key="1">
    <source>
        <dbReference type="ARBA" id="ARBA00022490"/>
    </source>
</evidence>
<dbReference type="InterPro" id="IPR029063">
    <property type="entry name" value="SAM-dependent_MTases_sf"/>
</dbReference>
<name>A0A3L8AD27_9BACE</name>
<dbReference type="AlphaFoldDB" id="A0A3L8AD27"/>
<evidence type="ECO:0000256" key="4">
    <source>
        <dbReference type="ARBA" id="ARBA00022691"/>
    </source>
</evidence>
<dbReference type="STRING" id="1235814.GCA_000613385_03810"/>
<accession>A0A3L8AD27</accession>
<dbReference type="InterPro" id="IPR031341">
    <property type="entry name" value="Methyltr_RsmF_N"/>
</dbReference>
<dbReference type="Pfam" id="PF17125">
    <property type="entry name" value="Methyltr_RsmF_N"/>
    <property type="match status" value="1"/>
</dbReference>
<dbReference type="Pfam" id="PF01189">
    <property type="entry name" value="Methyltr_RsmB-F"/>
    <property type="match status" value="1"/>
</dbReference>
<feature type="region of interest" description="Disordered" evidence="7">
    <location>
        <begin position="307"/>
        <end position="331"/>
    </location>
</feature>
<dbReference type="Proteomes" id="UP000267159">
    <property type="component" value="Unassembled WGS sequence"/>
</dbReference>
<feature type="binding site" evidence="6">
    <location>
        <begin position="103"/>
        <end position="109"/>
    </location>
    <ligand>
        <name>S-adenosyl-L-methionine</name>
        <dbReference type="ChEBI" id="CHEBI:59789"/>
    </ligand>
</feature>
<evidence type="ECO:0000313" key="9">
    <source>
        <dbReference type="EMBL" id="RLT80922.1"/>
    </source>
</evidence>
<dbReference type="GeneID" id="93047077"/>
<keyword evidence="3 6" id="KW-0808">Transferase</keyword>
<evidence type="ECO:0000259" key="8">
    <source>
        <dbReference type="PROSITE" id="PS51686"/>
    </source>
</evidence>
<feature type="binding site" evidence="6">
    <location>
        <position position="127"/>
    </location>
    <ligand>
        <name>S-adenosyl-L-methionine</name>
        <dbReference type="ChEBI" id="CHEBI:59789"/>
    </ligand>
</feature>
<feature type="active site" description="Nucleophile" evidence="6">
    <location>
        <position position="224"/>
    </location>
</feature>
<evidence type="ECO:0000256" key="3">
    <source>
        <dbReference type="ARBA" id="ARBA00022679"/>
    </source>
</evidence>
<keyword evidence="2 6" id="KW-0489">Methyltransferase</keyword>
<dbReference type="PANTHER" id="PTHR22807">
    <property type="entry name" value="NOP2 YEAST -RELATED NOL1/NOP2/FMU SUN DOMAIN-CONTAINING"/>
    <property type="match status" value="1"/>
</dbReference>
<dbReference type="InterPro" id="IPR049560">
    <property type="entry name" value="MeTrfase_RsmB-F_NOP2_cat"/>
</dbReference>
<dbReference type="InterPro" id="IPR001678">
    <property type="entry name" value="MeTrfase_RsmB-F_NOP2_dom"/>
</dbReference>
<dbReference type="SUPFAM" id="SSF53335">
    <property type="entry name" value="S-adenosyl-L-methionine-dependent methyltransferases"/>
    <property type="match status" value="1"/>
</dbReference>
<dbReference type="GO" id="GO:0003723">
    <property type="term" value="F:RNA binding"/>
    <property type="evidence" value="ECO:0007669"/>
    <property type="project" value="UniProtKB-UniRule"/>
</dbReference>
<dbReference type="Gene3D" id="3.30.70.1170">
    <property type="entry name" value="Sun protein, domain 3"/>
    <property type="match status" value="1"/>
</dbReference>
<comment type="caution">
    <text evidence="6">Lacks conserved residue(s) required for the propagation of feature annotation.</text>
</comment>
<dbReference type="Gene3D" id="3.40.50.150">
    <property type="entry name" value="Vaccinia Virus protein VP39"/>
    <property type="match status" value="1"/>
</dbReference>
<dbReference type="PANTHER" id="PTHR22807:SF30">
    <property type="entry name" value="28S RRNA (CYTOSINE(4447)-C(5))-METHYLTRANSFERASE-RELATED"/>
    <property type="match status" value="1"/>
</dbReference>
<organism evidence="9 10">
    <name type="scientific">Bacteroides acidifaciens</name>
    <dbReference type="NCBI Taxonomy" id="85831"/>
    <lineage>
        <taxon>Bacteria</taxon>
        <taxon>Pseudomonadati</taxon>
        <taxon>Bacteroidota</taxon>
        <taxon>Bacteroidia</taxon>
        <taxon>Bacteroidales</taxon>
        <taxon>Bacteroidaceae</taxon>
        <taxon>Bacteroides</taxon>
    </lineage>
</organism>
<proteinExistence type="inferred from homology"/>
<dbReference type="GO" id="GO:0001510">
    <property type="term" value="P:RNA methylation"/>
    <property type="evidence" value="ECO:0007669"/>
    <property type="project" value="InterPro"/>
</dbReference>
<dbReference type="InterPro" id="IPR027391">
    <property type="entry name" value="Nol1_Nop2_Fmu_2"/>
</dbReference>
<dbReference type="Gene3D" id="2.30.130.60">
    <property type="match status" value="1"/>
</dbReference>
<feature type="domain" description="SAM-dependent MTase RsmB/NOP-type" evidence="8">
    <location>
        <begin position="1"/>
        <end position="302"/>
    </location>
</feature>
<evidence type="ECO:0000256" key="7">
    <source>
        <dbReference type="SAM" id="MobiDB-lite"/>
    </source>
</evidence>
<dbReference type="PROSITE" id="PS51686">
    <property type="entry name" value="SAM_MT_RSMB_NOP"/>
    <property type="match status" value="1"/>
</dbReference>
<reference evidence="9 10" key="1">
    <citation type="submission" date="2018-09" db="EMBL/GenBank/DDBJ databases">
        <title>Murine metabolic-syndrome-specific gut microbial biobank.</title>
        <authorList>
            <person name="Liu C."/>
        </authorList>
    </citation>
    <scope>NUCLEOTIDE SEQUENCE [LARGE SCALE GENOMIC DNA]</scope>
    <source>
        <strain evidence="9 10">0.1X-D8-26</strain>
    </source>
</reference>
<comment type="caution">
    <text evidence="9">The sequence shown here is derived from an EMBL/GenBank/DDBJ whole genome shotgun (WGS) entry which is preliminary data.</text>
</comment>